<dbReference type="GO" id="GO:0009089">
    <property type="term" value="P:lysine biosynthetic process via diaminopimelate"/>
    <property type="evidence" value="ECO:0007669"/>
    <property type="project" value="InterPro"/>
</dbReference>
<dbReference type="EMBL" id="FNNP01000002">
    <property type="protein sequence ID" value="SDX04826.1"/>
    <property type="molecule type" value="Genomic_DNA"/>
</dbReference>
<dbReference type="GO" id="GO:0008836">
    <property type="term" value="F:diaminopimelate decarboxylase activity"/>
    <property type="evidence" value="ECO:0007669"/>
    <property type="project" value="InterPro"/>
</dbReference>
<dbReference type="Proteomes" id="UP000183400">
    <property type="component" value="Unassembled WGS sequence"/>
</dbReference>
<dbReference type="PRINTS" id="PR01179">
    <property type="entry name" value="ODADCRBXLASE"/>
</dbReference>
<evidence type="ECO:0000256" key="4">
    <source>
        <dbReference type="PIRSR" id="PIRSR600183-50"/>
    </source>
</evidence>
<evidence type="ECO:0000259" key="7">
    <source>
        <dbReference type="Pfam" id="PF02784"/>
    </source>
</evidence>
<feature type="domain" description="Orn/DAP/Arg decarboxylase 2 C-terminal" evidence="6">
    <location>
        <begin position="282"/>
        <end position="376"/>
    </location>
</feature>
<evidence type="ECO:0000256" key="3">
    <source>
        <dbReference type="ARBA" id="ARBA00023239"/>
    </source>
</evidence>
<dbReference type="InterPro" id="IPR009006">
    <property type="entry name" value="Ala_racemase/Decarboxylase_C"/>
</dbReference>
<dbReference type="STRING" id="985054.SAMN05444358_102291"/>
<feature type="modified residue" description="N6-(pyridoxal phosphate)lysine" evidence="4">
    <location>
        <position position="54"/>
    </location>
</feature>
<keyword evidence="9" id="KW-1185">Reference proteome</keyword>
<dbReference type="InterPro" id="IPR022643">
    <property type="entry name" value="De-COase2_C"/>
</dbReference>
<dbReference type="InterPro" id="IPR002986">
    <property type="entry name" value="DAP_deCOOHase_LysA"/>
</dbReference>
<dbReference type="PANTHER" id="PTHR43727">
    <property type="entry name" value="DIAMINOPIMELATE DECARBOXYLASE"/>
    <property type="match status" value="1"/>
</dbReference>
<evidence type="ECO:0000313" key="9">
    <source>
        <dbReference type="Proteomes" id="UP000183400"/>
    </source>
</evidence>
<dbReference type="SUPFAM" id="SSF51419">
    <property type="entry name" value="PLP-binding barrel"/>
    <property type="match status" value="1"/>
</dbReference>
<dbReference type="PANTHER" id="PTHR43727:SF3">
    <property type="entry name" value="GROUP IV DECARBOXYLASE"/>
    <property type="match status" value="1"/>
</dbReference>
<evidence type="ECO:0000256" key="5">
    <source>
        <dbReference type="RuleBase" id="RU003737"/>
    </source>
</evidence>
<protein>
    <submittedName>
        <fullName evidence="8">Diaminopimelate decarboxylase</fullName>
    </submittedName>
</protein>
<dbReference type="InterPro" id="IPR029066">
    <property type="entry name" value="PLP-binding_barrel"/>
</dbReference>
<keyword evidence="3" id="KW-0456">Lyase</keyword>
<accession>A0A1H2YI27</accession>
<dbReference type="Pfam" id="PF02784">
    <property type="entry name" value="Orn_Arg_deC_N"/>
    <property type="match status" value="1"/>
</dbReference>
<dbReference type="Gene3D" id="2.40.37.10">
    <property type="entry name" value="Lyase, Ornithine Decarboxylase, Chain A, domain 1"/>
    <property type="match status" value="1"/>
</dbReference>
<dbReference type="PROSITE" id="PS00878">
    <property type="entry name" value="ODR_DC_2_1"/>
    <property type="match status" value="1"/>
</dbReference>
<gene>
    <name evidence="8" type="ORF">SAMN05444358_102291</name>
</gene>
<dbReference type="Gene3D" id="3.20.20.10">
    <property type="entry name" value="Alanine racemase"/>
    <property type="match status" value="1"/>
</dbReference>
<dbReference type="InterPro" id="IPR022644">
    <property type="entry name" value="De-COase2_N"/>
</dbReference>
<dbReference type="InterPro" id="IPR000183">
    <property type="entry name" value="Orn/DAP/Arg_de-COase"/>
</dbReference>
<comment type="similarity">
    <text evidence="5">Belongs to the Orn/Lys/Arg decarboxylase class-II family.</text>
</comment>
<dbReference type="SUPFAM" id="SSF50621">
    <property type="entry name" value="Alanine racemase C-terminal domain-like"/>
    <property type="match status" value="1"/>
</dbReference>
<name>A0A1H2YI27_9RHOB</name>
<dbReference type="AlphaFoldDB" id="A0A1H2YI27"/>
<dbReference type="RefSeq" id="WP_074736799.1">
    <property type="nucleotide sequence ID" value="NZ_FNNP01000002.1"/>
</dbReference>
<evidence type="ECO:0000256" key="2">
    <source>
        <dbReference type="ARBA" id="ARBA00022898"/>
    </source>
</evidence>
<organism evidence="8 9">
    <name type="scientific">Ruegeria halocynthiae</name>
    <dbReference type="NCBI Taxonomy" id="985054"/>
    <lineage>
        <taxon>Bacteria</taxon>
        <taxon>Pseudomonadati</taxon>
        <taxon>Pseudomonadota</taxon>
        <taxon>Alphaproteobacteria</taxon>
        <taxon>Rhodobacterales</taxon>
        <taxon>Roseobacteraceae</taxon>
        <taxon>Ruegeria</taxon>
    </lineage>
</organism>
<keyword evidence="2 4" id="KW-0663">Pyridoxal phosphate</keyword>
<feature type="active site" description="Proton donor" evidence="4">
    <location>
        <position position="349"/>
    </location>
</feature>
<dbReference type="Pfam" id="PF00278">
    <property type="entry name" value="Orn_DAP_Arg_deC"/>
    <property type="match status" value="1"/>
</dbReference>
<feature type="domain" description="Orn/DAP/Arg decarboxylase 2 N-terminal" evidence="7">
    <location>
        <begin position="39"/>
        <end position="281"/>
    </location>
</feature>
<evidence type="ECO:0000259" key="6">
    <source>
        <dbReference type="Pfam" id="PF00278"/>
    </source>
</evidence>
<dbReference type="InterPro" id="IPR022653">
    <property type="entry name" value="De-COase2_pyr-phos_BS"/>
</dbReference>
<evidence type="ECO:0000256" key="1">
    <source>
        <dbReference type="ARBA" id="ARBA00001933"/>
    </source>
</evidence>
<reference evidence="9" key="1">
    <citation type="submission" date="2016-10" db="EMBL/GenBank/DDBJ databases">
        <authorList>
            <person name="Varghese N."/>
            <person name="Submissions S."/>
        </authorList>
    </citation>
    <scope>NUCLEOTIDE SEQUENCE [LARGE SCALE GENOMIC DNA]</scope>
    <source>
        <strain evidence="9">DSM 27839</strain>
    </source>
</reference>
<evidence type="ECO:0000313" key="8">
    <source>
        <dbReference type="EMBL" id="SDX04826.1"/>
    </source>
</evidence>
<comment type="cofactor">
    <cofactor evidence="1 4">
        <name>pyridoxal 5'-phosphate</name>
        <dbReference type="ChEBI" id="CHEBI:597326"/>
    </cofactor>
</comment>
<dbReference type="PRINTS" id="PR01181">
    <property type="entry name" value="DAPDCRBXLASE"/>
</dbReference>
<dbReference type="OrthoDB" id="9802241at2"/>
<proteinExistence type="inferred from homology"/>
<sequence>MNREHQILQRAIRNRLLSSETTAVGFMDLDGLAKSIDDLIAAFPDNFQHTFAVKANSLRHVLMKISHCGIGAEVASPGELTMAQSAGFDISKIIFDSPAKTLDDLRQCLKHSIAFNLDNEQELERVAELIEDYPSSEAVIGFRINPQIGSGAISSTSTATSTSKFGYPIGDEGNRERLIGYYLKYPWLTSIHTHAGSQGCPLELMAQGIGELVAVAEEINARKGEQQIIRLDIGGGLPVNFASPEVKPTFAEYADILRRNVPLLFTGKYTVKTEFGRAIAAKNGFMATRVEYTKLAGGRHIATTHAGAQIMTRTAFLPAAWPIRVEGFTPEGALKTEEKVQTDVAGPCCFAADLVAKDVLIPKLEPNDYVAIYDTGAYYFSNHFDYNSLPRIAVYGVSTKSGELSIELIRRAETLSEVVSNMS</sequence>